<evidence type="ECO:0000256" key="2">
    <source>
        <dbReference type="ARBA" id="ARBA00022792"/>
    </source>
</evidence>
<feature type="transmembrane region" description="Helical" evidence="6">
    <location>
        <begin position="39"/>
        <end position="57"/>
    </location>
</feature>
<accession>A0ABR0EP15</accession>
<keyword evidence="6" id="KW-1133">Transmembrane helix</keyword>
<gene>
    <name evidence="7" type="ORF">PRZ48_006541</name>
</gene>
<evidence type="ECO:0000313" key="8">
    <source>
        <dbReference type="Proteomes" id="UP001305779"/>
    </source>
</evidence>
<keyword evidence="2" id="KW-0999">Mitochondrion inner membrane</keyword>
<keyword evidence="6" id="KW-0812">Transmembrane</keyword>
<dbReference type="InterPro" id="IPR039297">
    <property type="entry name" value="COX7a"/>
</dbReference>
<keyword evidence="3" id="KW-0496">Mitochondrion</keyword>
<feature type="region of interest" description="Disordered" evidence="5">
    <location>
        <begin position="1"/>
        <end position="31"/>
    </location>
</feature>
<keyword evidence="8" id="KW-1185">Reference proteome</keyword>
<protein>
    <submittedName>
        <fullName evidence="7">Uncharacterized protein</fullName>
    </submittedName>
</protein>
<evidence type="ECO:0000256" key="5">
    <source>
        <dbReference type="SAM" id="MobiDB-lite"/>
    </source>
</evidence>
<organism evidence="7 8">
    <name type="scientific">Zasmidium cellare</name>
    <name type="common">Wine cellar mold</name>
    <name type="synonym">Racodium cellare</name>
    <dbReference type="NCBI Taxonomy" id="395010"/>
    <lineage>
        <taxon>Eukaryota</taxon>
        <taxon>Fungi</taxon>
        <taxon>Dikarya</taxon>
        <taxon>Ascomycota</taxon>
        <taxon>Pezizomycotina</taxon>
        <taxon>Dothideomycetes</taxon>
        <taxon>Dothideomycetidae</taxon>
        <taxon>Mycosphaerellales</taxon>
        <taxon>Mycosphaerellaceae</taxon>
        <taxon>Zasmidium</taxon>
    </lineage>
</organism>
<evidence type="ECO:0000256" key="4">
    <source>
        <dbReference type="ARBA" id="ARBA00023136"/>
    </source>
</evidence>
<proteinExistence type="predicted"/>
<feature type="compositionally biased region" description="Polar residues" evidence="5">
    <location>
        <begin position="20"/>
        <end position="31"/>
    </location>
</feature>
<evidence type="ECO:0000256" key="6">
    <source>
        <dbReference type="SAM" id="Phobius"/>
    </source>
</evidence>
<sequence length="70" mass="7971">MAGIPKLETPQRAGQRDALGNSNRTDRQTQGPRAKYMLYPYYALMITTTAATQYMMIRMVLGHKTWFGSN</sequence>
<dbReference type="Proteomes" id="UP001305779">
    <property type="component" value="Unassembled WGS sequence"/>
</dbReference>
<name>A0ABR0EP15_ZASCE</name>
<evidence type="ECO:0000256" key="1">
    <source>
        <dbReference type="ARBA" id="ARBA00004273"/>
    </source>
</evidence>
<comment type="subcellular location">
    <subcellularLocation>
        <location evidence="1">Mitochondrion inner membrane</location>
    </subcellularLocation>
</comment>
<reference evidence="7 8" key="1">
    <citation type="journal article" date="2023" name="G3 (Bethesda)">
        <title>A chromosome-level genome assembly of Zasmidium syzygii isolated from banana leaves.</title>
        <authorList>
            <person name="van Westerhoven A.C."/>
            <person name="Mehrabi R."/>
            <person name="Talebi R."/>
            <person name="Steentjes M.B.F."/>
            <person name="Corcolon B."/>
            <person name="Chong P.A."/>
            <person name="Kema G.H.J."/>
            <person name="Seidl M.F."/>
        </authorList>
    </citation>
    <scope>NUCLEOTIDE SEQUENCE [LARGE SCALE GENOMIC DNA]</scope>
    <source>
        <strain evidence="7 8">P124</strain>
    </source>
</reference>
<dbReference type="Pfam" id="PF02238">
    <property type="entry name" value="COX7a"/>
    <property type="match status" value="1"/>
</dbReference>
<dbReference type="EMBL" id="JAXOVC010000004">
    <property type="protein sequence ID" value="KAK4503114.1"/>
    <property type="molecule type" value="Genomic_DNA"/>
</dbReference>
<comment type="caution">
    <text evidence="7">The sequence shown here is derived from an EMBL/GenBank/DDBJ whole genome shotgun (WGS) entry which is preliminary data.</text>
</comment>
<evidence type="ECO:0000256" key="3">
    <source>
        <dbReference type="ARBA" id="ARBA00023128"/>
    </source>
</evidence>
<keyword evidence="4 6" id="KW-0472">Membrane</keyword>
<evidence type="ECO:0000313" key="7">
    <source>
        <dbReference type="EMBL" id="KAK4503114.1"/>
    </source>
</evidence>